<name>A0A1L9B3K3_9BACT</name>
<dbReference type="AlphaFoldDB" id="A0A1L9B3K3"/>
<accession>A0A1L9B3K3</accession>
<proteinExistence type="predicted"/>
<evidence type="ECO:0000313" key="1">
    <source>
        <dbReference type="EMBL" id="OJH36847.1"/>
    </source>
</evidence>
<dbReference type="InterPro" id="IPR043856">
    <property type="entry name" value="DUF5818"/>
</dbReference>
<reference evidence="2" key="1">
    <citation type="submission" date="2016-11" db="EMBL/GenBank/DDBJ databases">
        <authorList>
            <person name="Shukria A."/>
            <person name="Stevens D.C."/>
        </authorList>
    </citation>
    <scope>NUCLEOTIDE SEQUENCE [LARGE SCALE GENOMIC DNA]</scope>
    <source>
        <strain evidence="2">Cbfe23</strain>
    </source>
</reference>
<organism evidence="1 2">
    <name type="scientific">Cystobacter ferrugineus</name>
    <dbReference type="NCBI Taxonomy" id="83449"/>
    <lineage>
        <taxon>Bacteria</taxon>
        <taxon>Pseudomonadati</taxon>
        <taxon>Myxococcota</taxon>
        <taxon>Myxococcia</taxon>
        <taxon>Myxococcales</taxon>
        <taxon>Cystobacterineae</taxon>
        <taxon>Archangiaceae</taxon>
        <taxon>Cystobacter</taxon>
    </lineage>
</organism>
<gene>
    <name evidence="1" type="ORF">BON30_30560</name>
</gene>
<dbReference type="OrthoDB" id="4869430at2"/>
<dbReference type="EMBL" id="MPIN01000009">
    <property type="protein sequence ID" value="OJH36847.1"/>
    <property type="molecule type" value="Genomic_DNA"/>
</dbReference>
<comment type="caution">
    <text evidence="1">The sequence shown here is derived from an EMBL/GenBank/DDBJ whole genome shotgun (WGS) entry which is preliminary data.</text>
</comment>
<sequence>MKLTGRVVFRDIETGVWVLEGDDGRTYQLAGGDRKIKKDGQRIEVHGDVDSNALTVAMVGPVFTVSSYRFL</sequence>
<keyword evidence="2" id="KW-1185">Reference proteome</keyword>
<protein>
    <submittedName>
        <fullName evidence="1">Uncharacterized protein</fullName>
    </submittedName>
</protein>
<evidence type="ECO:0000313" key="2">
    <source>
        <dbReference type="Proteomes" id="UP000182229"/>
    </source>
</evidence>
<dbReference type="Proteomes" id="UP000182229">
    <property type="component" value="Unassembled WGS sequence"/>
</dbReference>
<dbReference type="RefSeq" id="WP_071902000.1">
    <property type="nucleotide sequence ID" value="NZ_MPIN01000009.1"/>
</dbReference>
<dbReference type="STRING" id="83449.BON30_30560"/>
<dbReference type="Pfam" id="PF19135">
    <property type="entry name" value="DUF5818"/>
    <property type="match status" value="1"/>
</dbReference>
<reference evidence="1 2" key="2">
    <citation type="submission" date="2016-12" db="EMBL/GenBank/DDBJ databases">
        <title>Draft Genome Sequence of Cystobacter ferrugineus Strain Cbfe23.</title>
        <authorList>
            <person name="Akbar S."/>
            <person name="Dowd S.E."/>
            <person name="Stevens D.C."/>
        </authorList>
    </citation>
    <scope>NUCLEOTIDE SEQUENCE [LARGE SCALE GENOMIC DNA]</scope>
    <source>
        <strain evidence="1 2">Cbfe23</strain>
    </source>
</reference>